<evidence type="ECO:0000259" key="3">
    <source>
        <dbReference type="PROSITE" id="PS50207"/>
    </source>
</evidence>
<comment type="caution">
    <text evidence="5">The sequence shown here is derived from an EMBL/GenBank/DDBJ whole genome shotgun (WGS) entry which is preliminary data.</text>
</comment>
<dbReference type="GO" id="GO:0006508">
    <property type="term" value="P:proteolysis"/>
    <property type="evidence" value="ECO:0007669"/>
    <property type="project" value="InterPro"/>
</dbReference>
<dbReference type="SMART" id="SM00115">
    <property type="entry name" value="CASc"/>
    <property type="match status" value="1"/>
</dbReference>
<feature type="domain" description="Caspase family p10" evidence="3">
    <location>
        <begin position="154"/>
        <end position="233"/>
    </location>
</feature>
<dbReference type="GO" id="GO:0004197">
    <property type="term" value="F:cysteine-type endopeptidase activity"/>
    <property type="evidence" value="ECO:0007669"/>
    <property type="project" value="InterPro"/>
</dbReference>
<dbReference type="PROSITE" id="PS50207">
    <property type="entry name" value="CASPASE_P10"/>
    <property type="match status" value="1"/>
</dbReference>
<dbReference type="InterPro" id="IPR011600">
    <property type="entry name" value="Pept_C14_caspase"/>
</dbReference>
<dbReference type="PANTHER" id="PTHR22576">
    <property type="entry name" value="MUCOSA ASSOCIATED LYMPHOID TISSUE LYMPHOMA TRANSLOCATION PROTEIN 1/PARACASPASE"/>
    <property type="match status" value="1"/>
</dbReference>
<dbReference type="InterPro" id="IPR015917">
    <property type="entry name" value="Pept_C14A"/>
</dbReference>
<dbReference type="EMBL" id="CAXKWB010089016">
    <property type="protein sequence ID" value="CAL4213345.1"/>
    <property type="molecule type" value="Genomic_DNA"/>
</dbReference>
<name>A0AAV2SP21_MEGNR</name>
<dbReference type="InterPro" id="IPR001309">
    <property type="entry name" value="Pept_C14_p20"/>
</dbReference>
<gene>
    <name evidence="5" type="ORF">MNOR_LOCUS38549</name>
</gene>
<dbReference type="InterPro" id="IPR029030">
    <property type="entry name" value="Caspase-like_dom_sf"/>
</dbReference>
<accession>A0AAV2SP21</accession>
<dbReference type="InterPro" id="IPR002138">
    <property type="entry name" value="Pept_C14_p10"/>
</dbReference>
<dbReference type="Proteomes" id="UP001497623">
    <property type="component" value="Unassembled WGS sequence"/>
</dbReference>
<dbReference type="InterPro" id="IPR052039">
    <property type="entry name" value="Caspase-related_regulators"/>
</dbReference>
<dbReference type="PROSITE" id="PS01122">
    <property type="entry name" value="CASPASE_CYS"/>
    <property type="match status" value="1"/>
</dbReference>
<reference evidence="5 6" key="1">
    <citation type="submission" date="2024-05" db="EMBL/GenBank/DDBJ databases">
        <authorList>
            <person name="Wallberg A."/>
        </authorList>
    </citation>
    <scope>NUCLEOTIDE SEQUENCE [LARGE SCALE GENOMIC DNA]</scope>
</reference>
<sequence length="262" mass="29556">MYSVGSTPTAICAIVCMTEEGKENDYGYPDYEASKKLWESVGCTVRGIPNPTEEELKRNLSEIKKDINDKHDYFIFEFIGHGGKKDKEYLRLKDEEEITVAEIRDIFSNKNLPALCGKPKLFFIQACRGRNKEQLYRAATDAASVAGTSATTYSDMFTLYASISDHVSWFSSTSGSSRFISALCEVVRRDFKYHDIKKMATTVSAEVAKGNTDKYAQSIQEVSTLIKEFHFVSPSEANTCFCMCMGRLFICMRKDKLADVNK</sequence>
<feature type="domain" description="Caspase family p20" evidence="4">
    <location>
        <begin position="30"/>
        <end position="131"/>
    </location>
</feature>
<dbReference type="Pfam" id="PF00656">
    <property type="entry name" value="Peptidase_C14"/>
    <property type="match status" value="1"/>
</dbReference>
<evidence type="ECO:0000259" key="4">
    <source>
        <dbReference type="PROSITE" id="PS50208"/>
    </source>
</evidence>
<keyword evidence="6" id="KW-1185">Reference proteome</keyword>
<dbReference type="PANTHER" id="PTHR22576:SF41">
    <property type="entry name" value="CASPASE 14, APOPTOSIS-RELATED CYSTEINE PEPTIDASE"/>
    <property type="match status" value="1"/>
</dbReference>
<evidence type="ECO:0000313" key="5">
    <source>
        <dbReference type="EMBL" id="CAL4213345.1"/>
    </source>
</evidence>
<feature type="non-terminal residue" evidence="5">
    <location>
        <position position="262"/>
    </location>
</feature>
<comment type="similarity">
    <text evidence="1 2">Belongs to the peptidase C14A family.</text>
</comment>
<dbReference type="Gene3D" id="3.40.50.1460">
    <property type="match status" value="1"/>
</dbReference>
<dbReference type="SUPFAM" id="SSF52129">
    <property type="entry name" value="Caspase-like"/>
    <property type="match status" value="1"/>
</dbReference>
<evidence type="ECO:0000313" key="6">
    <source>
        <dbReference type="Proteomes" id="UP001497623"/>
    </source>
</evidence>
<dbReference type="PRINTS" id="PR00376">
    <property type="entry name" value="IL1BCENZYME"/>
</dbReference>
<evidence type="ECO:0000256" key="1">
    <source>
        <dbReference type="ARBA" id="ARBA00010134"/>
    </source>
</evidence>
<dbReference type="PROSITE" id="PS50208">
    <property type="entry name" value="CASPASE_P20"/>
    <property type="match status" value="1"/>
</dbReference>
<organism evidence="5 6">
    <name type="scientific">Meganyctiphanes norvegica</name>
    <name type="common">Northern krill</name>
    <name type="synonym">Thysanopoda norvegica</name>
    <dbReference type="NCBI Taxonomy" id="48144"/>
    <lineage>
        <taxon>Eukaryota</taxon>
        <taxon>Metazoa</taxon>
        <taxon>Ecdysozoa</taxon>
        <taxon>Arthropoda</taxon>
        <taxon>Crustacea</taxon>
        <taxon>Multicrustacea</taxon>
        <taxon>Malacostraca</taxon>
        <taxon>Eumalacostraca</taxon>
        <taxon>Eucarida</taxon>
        <taxon>Euphausiacea</taxon>
        <taxon>Euphausiidae</taxon>
        <taxon>Meganyctiphanes</taxon>
    </lineage>
</organism>
<protein>
    <submittedName>
        <fullName evidence="5">Uncharacterized protein</fullName>
    </submittedName>
</protein>
<dbReference type="InterPro" id="IPR033139">
    <property type="entry name" value="Caspase_cys_AS"/>
</dbReference>
<proteinExistence type="inferred from homology"/>
<evidence type="ECO:0000256" key="2">
    <source>
        <dbReference type="RuleBase" id="RU003971"/>
    </source>
</evidence>
<dbReference type="AlphaFoldDB" id="A0AAV2SP21"/>